<feature type="compositionally biased region" description="Polar residues" evidence="1">
    <location>
        <begin position="86"/>
        <end position="97"/>
    </location>
</feature>
<dbReference type="Proteomes" id="UP000799436">
    <property type="component" value="Unassembled WGS sequence"/>
</dbReference>
<accession>A0A6G1L647</accession>
<organism evidence="2 3">
    <name type="scientific">Teratosphaeria nubilosa</name>
    <dbReference type="NCBI Taxonomy" id="161662"/>
    <lineage>
        <taxon>Eukaryota</taxon>
        <taxon>Fungi</taxon>
        <taxon>Dikarya</taxon>
        <taxon>Ascomycota</taxon>
        <taxon>Pezizomycotina</taxon>
        <taxon>Dothideomycetes</taxon>
        <taxon>Dothideomycetidae</taxon>
        <taxon>Mycosphaerellales</taxon>
        <taxon>Teratosphaeriaceae</taxon>
        <taxon>Teratosphaeria</taxon>
    </lineage>
</organism>
<feature type="compositionally biased region" description="Polar residues" evidence="1">
    <location>
        <begin position="172"/>
        <end position="181"/>
    </location>
</feature>
<protein>
    <submittedName>
        <fullName evidence="2">Uncharacterized protein</fullName>
    </submittedName>
</protein>
<keyword evidence="3" id="KW-1185">Reference proteome</keyword>
<feature type="region of interest" description="Disordered" evidence="1">
    <location>
        <begin position="81"/>
        <end position="134"/>
    </location>
</feature>
<gene>
    <name evidence="2" type="ORF">EJ03DRAFT_328260</name>
</gene>
<dbReference type="AlphaFoldDB" id="A0A6G1L647"/>
<name>A0A6G1L647_9PEZI</name>
<feature type="compositionally biased region" description="Basic and acidic residues" evidence="1">
    <location>
        <begin position="191"/>
        <end position="202"/>
    </location>
</feature>
<reference evidence="2" key="1">
    <citation type="journal article" date="2020" name="Stud. Mycol.">
        <title>101 Dothideomycetes genomes: a test case for predicting lifestyles and emergence of pathogens.</title>
        <authorList>
            <person name="Haridas S."/>
            <person name="Albert R."/>
            <person name="Binder M."/>
            <person name="Bloem J."/>
            <person name="Labutti K."/>
            <person name="Salamov A."/>
            <person name="Andreopoulos B."/>
            <person name="Baker S."/>
            <person name="Barry K."/>
            <person name="Bills G."/>
            <person name="Bluhm B."/>
            <person name="Cannon C."/>
            <person name="Castanera R."/>
            <person name="Culley D."/>
            <person name="Daum C."/>
            <person name="Ezra D."/>
            <person name="Gonzalez J."/>
            <person name="Henrissat B."/>
            <person name="Kuo A."/>
            <person name="Liang C."/>
            <person name="Lipzen A."/>
            <person name="Lutzoni F."/>
            <person name="Magnuson J."/>
            <person name="Mondo S."/>
            <person name="Nolan M."/>
            <person name="Ohm R."/>
            <person name="Pangilinan J."/>
            <person name="Park H.-J."/>
            <person name="Ramirez L."/>
            <person name="Alfaro M."/>
            <person name="Sun H."/>
            <person name="Tritt A."/>
            <person name="Yoshinaga Y."/>
            <person name="Zwiers L.-H."/>
            <person name="Turgeon B."/>
            <person name="Goodwin S."/>
            <person name="Spatafora J."/>
            <person name="Crous P."/>
            <person name="Grigoriev I."/>
        </authorList>
    </citation>
    <scope>NUCLEOTIDE SEQUENCE</scope>
    <source>
        <strain evidence="2">CBS 116005</strain>
    </source>
</reference>
<proteinExistence type="predicted"/>
<evidence type="ECO:0000313" key="3">
    <source>
        <dbReference type="Proteomes" id="UP000799436"/>
    </source>
</evidence>
<dbReference type="EMBL" id="ML995844">
    <property type="protein sequence ID" value="KAF2768411.1"/>
    <property type="molecule type" value="Genomic_DNA"/>
</dbReference>
<sequence>MADEEDTASPQGSGSTTYNFNLNFQAPHALSNLYSNATANQHYQPLSMQQGGVQYHGTVPHGDLHHPYQHQDTAVQAAFAQRTAPGGSQPQPGQHSIQGAPHPAPNQQRTAPGTAHYAASSRPPYSPTFQPHGRYSDIFKDGKVAILVSSTQQVQQDITDQGRTYDIQDYNQAGEFSQPTVPSRWAPSLDSRSKDLQRRSFS</sequence>
<evidence type="ECO:0000256" key="1">
    <source>
        <dbReference type="SAM" id="MobiDB-lite"/>
    </source>
</evidence>
<dbReference type="OrthoDB" id="10612031at2759"/>
<evidence type="ECO:0000313" key="2">
    <source>
        <dbReference type="EMBL" id="KAF2768411.1"/>
    </source>
</evidence>
<feature type="region of interest" description="Disordered" evidence="1">
    <location>
        <begin position="172"/>
        <end position="202"/>
    </location>
</feature>